<evidence type="ECO:0000313" key="3">
    <source>
        <dbReference type="Proteomes" id="UP000011864"/>
    </source>
</evidence>
<dbReference type="InterPro" id="IPR032307">
    <property type="entry name" value="PepSY_TM-like_2"/>
</dbReference>
<dbReference type="EMBL" id="CP003837">
    <property type="protein sequence ID" value="AGH44271.1"/>
    <property type="molecule type" value="Genomic_DNA"/>
</dbReference>
<feature type="transmembrane region" description="Helical" evidence="1">
    <location>
        <begin position="191"/>
        <end position="209"/>
    </location>
</feature>
<proteinExistence type="predicted"/>
<dbReference type="AlphaFoldDB" id="K7AZ55"/>
<dbReference type="PANTHER" id="PTHR40115">
    <property type="entry name" value="INNER MEMBRANE PROTEIN WITH PEPSY TM HELIX"/>
    <property type="match status" value="1"/>
</dbReference>
<keyword evidence="3" id="KW-1185">Reference proteome</keyword>
<dbReference type="HOGENOM" id="CLU_114004_0_0_6"/>
<dbReference type="STRING" id="1129794.C427_2162"/>
<protein>
    <recommendedName>
        <fullName evidence="4">PepSY-associated TM helix domain-containing protein</fullName>
    </recommendedName>
</protein>
<dbReference type="RefSeq" id="WP_007643302.1">
    <property type="nucleotide sequence ID" value="NC_020514.1"/>
</dbReference>
<keyword evidence="1" id="KW-1133">Transmembrane helix</keyword>
<dbReference type="OrthoDB" id="27171at2"/>
<dbReference type="PATRIC" id="fig|1129794.4.peg.2138"/>
<dbReference type="PANTHER" id="PTHR40115:SF1">
    <property type="entry name" value="INNER MEMBRANE PROTEIN WITH PEPSY TM HELIX"/>
    <property type="match status" value="1"/>
</dbReference>
<dbReference type="KEGG" id="gps:C427_2162"/>
<evidence type="ECO:0000256" key="1">
    <source>
        <dbReference type="SAM" id="Phobius"/>
    </source>
</evidence>
<dbReference type="Pfam" id="PF16357">
    <property type="entry name" value="PepSY_TM_like_2"/>
    <property type="match status" value="1"/>
</dbReference>
<evidence type="ECO:0000313" key="2">
    <source>
        <dbReference type="EMBL" id="AGH44271.1"/>
    </source>
</evidence>
<keyword evidence="1" id="KW-0472">Membrane</keyword>
<accession>K7AZ55</accession>
<feature type="transmembrane region" description="Helical" evidence="1">
    <location>
        <begin position="28"/>
        <end position="50"/>
    </location>
</feature>
<reference evidence="2 3" key="1">
    <citation type="journal article" date="2013" name="Genome Announc.">
        <title>Complete Genome Sequence of Glaciecola psychrophila Strain 170T.</title>
        <authorList>
            <person name="Yin J."/>
            <person name="Chen J."/>
            <person name="Liu G."/>
            <person name="Yu Y."/>
            <person name="Song L."/>
            <person name="Wang X."/>
            <person name="Qu X."/>
        </authorList>
    </citation>
    <scope>NUCLEOTIDE SEQUENCE [LARGE SCALE GENOMIC DNA]</scope>
    <source>
        <strain evidence="2 3">170</strain>
    </source>
</reference>
<organism evidence="2 3">
    <name type="scientific">Paraglaciecola psychrophila 170</name>
    <dbReference type="NCBI Taxonomy" id="1129794"/>
    <lineage>
        <taxon>Bacteria</taxon>
        <taxon>Pseudomonadati</taxon>
        <taxon>Pseudomonadota</taxon>
        <taxon>Gammaproteobacteria</taxon>
        <taxon>Alteromonadales</taxon>
        <taxon>Alteromonadaceae</taxon>
        <taxon>Paraglaciecola</taxon>
    </lineage>
</organism>
<dbReference type="eggNOG" id="COG3295">
    <property type="taxonomic scope" value="Bacteria"/>
</dbReference>
<keyword evidence="1" id="KW-0812">Transmembrane</keyword>
<evidence type="ECO:0008006" key="4">
    <source>
        <dbReference type="Google" id="ProtNLM"/>
    </source>
</evidence>
<dbReference type="Proteomes" id="UP000011864">
    <property type="component" value="Chromosome"/>
</dbReference>
<gene>
    <name evidence="2" type="ORF">C427_2162</name>
</gene>
<name>K7AZ55_9ALTE</name>
<feature type="transmembrane region" description="Helical" evidence="1">
    <location>
        <begin position="159"/>
        <end position="182"/>
    </location>
</feature>
<sequence>MRSKKSSTIWSWTSKPAAKKLFSTSRMLHLYVSAALFSLLIFFCVTGITLNHIDWLSSGEELSTSLTLPAIQTPLEELSQLNTATLNQLLTETLGLEKAKEINIDFELGEVTADYSLPAGYAFATWYIYQGRVEVEYQKGSVFAIMNDLHKGRHTGEHWGWLIDISAVFMLLFSLTGLIILFQQLKRRGTGLWLLMWGTATPVLIYLIWVPRIHL</sequence>